<evidence type="ECO:0000313" key="2">
    <source>
        <dbReference type="EMBL" id="KAG6765486.1"/>
    </source>
</evidence>
<feature type="domain" description="Cytosolic endo-beta-N-acetylglucosaminidase TIM barrel" evidence="1">
    <location>
        <begin position="6"/>
        <end position="74"/>
    </location>
</feature>
<dbReference type="Proteomes" id="UP000886885">
    <property type="component" value="Chromosome 8A"/>
</dbReference>
<dbReference type="InterPro" id="IPR005201">
    <property type="entry name" value="TIM_ENGase"/>
</dbReference>
<dbReference type="GO" id="GO:0033925">
    <property type="term" value="F:mannosyl-glycoprotein endo-beta-N-acetylglucosaminidase activity"/>
    <property type="evidence" value="ECO:0007669"/>
    <property type="project" value="UniProtKB-EC"/>
</dbReference>
<dbReference type="PANTHER" id="PTHR13246:SF1">
    <property type="entry name" value="CYTOSOLIC ENDO-BETA-N-ACETYLGLUCOSAMINIDASE"/>
    <property type="match status" value="1"/>
</dbReference>
<name>A0A8X8CJR7_POPTO</name>
<proteinExistence type="predicted"/>
<accession>A0A8X8CJR7</accession>
<evidence type="ECO:0000313" key="3">
    <source>
        <dbReference type="Proteomes" id="UP000886885"/>
    </source>
</evidence>
<sequence>MKSAPMNAERLAELAVDLGFDGWLINMEVSLHKQQIPNLEEFVSHLTHAMDSLMPESLVIRYDSVITTGYIWWMQLHPTLYTDFLSTLSLSNHVIPLLVVTDHCQGYRVSVEGNQLTDAPLNNMSCQGFQGQPDPMSVMEVERLVLSLLTSRFQMLFNSLLNDSNAPFSVRFSFKESFFGQPTSPPCILSVMNERIRALAAPSEMHGLFHKFSGVIMPHQDKVYTAESQSEFGVDNQDTALDPSPAEYFAVLGHFTFKKLPENFFPPSTAWLTESQ</sequence>
<gene>
    <name evidence="2" type="ORF">POTOM_029530</name>
</gene>
<dbReference type="OrthoDB" id="284473at2759"/>
<keyword evidence="3" id="KW-1185">Reference proteome</keyword>
<dbReference type="Pfam" id="PF03644">
    <property type="entry name" value="Glyco_hydro_85"/>
    <property type="match status" value="1"/>
</dbReference>
<evidence type="ECO:0000259" key="1">
    <source>
        <dbReference type="Pfam" id="PF03644"/>
    </source>
</evidence>
<comment type="caution">
    <text evidence="2">The sequence shown here is derived from an EMBL/GenBank/DDBJ whole genome shotgun (WGS) entry which is preliminary data.</text>
</comment>
<organism evidence="2 3">
    <name type="scientific">Populus tomentosa</name>
    <name type="common">Chinese white poplar</name>
    <dbReference type="NCBI Taxonomy" id="118781"/>
    <lineage>
        <taxon>Eukaryota</taxon>
        <taxon>Viridiplantae</taxon>
        <taxon>Streptophyta</taxon>
        <taxon>Embryophyta</taxon>
        <taxon>Tracheophyta</taxon>
        <taxon>Spermatophyta</taxon>
        <taxon>Magnoliopsida</taxon>
        <taxon>eudicotyledons</taxon>
        <taxon>Gunneridae</taxon>
        <taxon>Pentapetalae</taxon>
        <taxon>rosids</taxon>
        <taxon>fabids</taxon>
        <taxon>Malpighiales</taxon>
        <taxon>Salicaceae</taxon>
        <taxon>Saliceae</taxon>
        <taxon>Populus</taxon>
    </lineage>
</organism>
<dbReference type="PANTHER" id="PTHR13246">
    <property type="entry name" value="ENDO BETA N-ACETYLGLUCOSAMINIDASE"/>
    <property type="match status" value="1"/>
</dbReference>
<dbReference type="AlphaFoldDB" id="A0A8X8CJR7"/>
<dbReference type="InterPro" id="IPR032979">
    <property type="entry name" value="ENGase"/>
</dbReference>
<dbReference type="EMBL" id="JAAWWB010000015">
    <property type="protein sequence ID" value="KAG6765486.1"/>
    <property type="molecule type" value="Genomic_DNA"/>
</dbReference>
<reference evidence="2" key="1">
    <citation type="journal article" date="2020" name="bioRxiv">
        <title>Hybrid origin of Populus tomentosa Carr. identified through genome sequencing and phylogenomic analysis.</title>
        <authorList>
            <person name="An X."/>
            <person name="Gao K."/>
            <person name="Chen Z."/>
            <person name="Li J."/>
            <person name="Yang X."/>
            <person name="Yang X."/>
            <person name="Zhou J."/>
            <person name="Guo T."/>
            <person name="Zhao T."/>
            <person name="Huang S."/>
            <person name="Miao D."/>
            <person name="Khan W.U."/>
            <person name="Rao P."/>
            <person name="Ye M."/>
            <person name="Lei B."/>
            <person name="Liao W."/>
            <person name="Wang J."/>
            <person name="Ji L."/>
            <person name="Li Y."/>
            <person name="Guo B."/>
            <person name="Mustafa N.S."/>
            <person name="Li S."/>
            <person name="Yun Q."/>
            <person name="Keller S.R."/>
            <person name="Mao J."/>
            <person name="Zhang R."/>
            <person name="Strauss S.H."/>
        </authorList>
    </citation>
    <scope>NUCLEOTIDE SEQUENCE</scope>
    <source>
        <strain evidence="2">GM15</strain>
        <tissue evidence="2">Leaf</tissue>
    </source>
</reference>
<dbReference type="GO" id="GO:0005829">
    <property type="term" value="C:cytosol"/>
    <property type="evidence" value="ECO:0007669"/>
    <property type="project" value="UniProtKB-SubCell"/>
</dbReference>
<protein>
    <recommendedName>
        <fullName evidence="1">Cytosolic endo-beta-N-acetylglucosaminidase TIM barrel domain-containing protein</fullName>
    </recommendedName>
</protein>